<evidence type="ECO:0000313" key="14">
    <source>
        <dbReference type="EMBL" id="KOC63522.1"/>
    </source>
</evidence>
<dbReference type="GO" id="GO:0005262">
    <property type="term" value="F:calcium channel activity"/>
    <property type="evidence" value="ECO:0007669"/>
    <property type="project" value="InterPro"/>
</dbReference>
<feature type="compositionally biased region" description="Acidic residues" evidence="11">
    <location>
        <begin position="1478"/>
        <end position="1487"/>
    </location>
</feature>
<dbReference type="InterPro" id="IPR002153">
    <property type="entry name" value="TRPC_channel"/>
</dbReference>
<feature type="repeat" description="ANK" evidence="10">
    <location>
        <begin position="818"/>
        <end position="850"/>
    </location>
</feature>
<dbReference type="PRINTS" id="PR01415">
    <property type="entry name" value="ANKYRIN"/>
</dbReference>
<feature type="repeat" description="ANK" evidence="10">
    <location>
        <begin position="409"/>
        <end position="450"/>
    </location>
</feature>
<dbReference type="PRINTS" id="PR01097">
    <property type="entry name" value="TRNSRECEPTRP"/>
</dbReference>
<dbReference type="PANTHER" id="PTHR24198">
    <property type="entry name" value="ANKYRIN REPEAT AND PROTEIN KINASE DOMAIN-CONTAINING PROTEIN"/>
    <property type="match status" value="1"/>
</dbReference>
<feature type="compositionally biased region" description="Polar residues" evidence="11">
    <location>
        <begin position="1489"/>
        <end position="1506"/>
    </location>
</feature>
<feature type="transmembrane region" description="Helical" evidence="12">
    <location>
        <begin position="1301"/>
        <end position="1323"/>
    </location>
</feature>
<keyword evidence="7" id="KW-0406">Ion transport</keyword>
<dbReference type="STRING" id="597456.A0A0L7QY37"/>
<dbReference type="Pfam" id="PF12796">
    <property type="entry name" value="Ank_2"/>
    <property type="match status" value="6"/>
</dbReference>
<dbReference type="InterPro" id="IPR005821">
    <property type="entry name" value="Ion_trans_dom"/>
</dbReference>
<reference evidence="14 15" key="1">
    <citation type="submission" date="2015-07" db="EMBL/GenBank/DDBJ databases">
        <title>The genome of Habropoda laboriosa.</title>
        <authorList>
            <person name="Pan H."/>
            <person name="Kapheim K."/>
        </authorList>
    </citation>
    <scope>NUCLEOTIDE SEQUENCE [LARGE SCALE GENOMIC DNA]</scope>
    <source>
        <strain evidence="14">0110345459</strain>
    </source>
</reference>
<proteinExistence type="predicted"/>
<organism evidence="14 15">
    <name type="scientific">Habropoda laboriosa</name>
    <dbReference type="NCBI Taxonomy" id="597456"/>
    <lineage>
        <taxon>Eukaryota</taxon>
        <taxon>Metazoa</taxon>
        <taxon>Ecdysozoa</taxon>
        <taxon>Arthropoda</taxon>
        <taxon>Hexapoda</taxon>
        <taxon>Insecta</taxon>
        <taxon>Pterygota</taxon>
        <taxon>Neoptera</taxon>
        <taxon>Endopterygota</taxon>
        <taxon>Hymenoptera</taxon>
        <taxon>Apocrita</taxon>
        <taxon>Aculeata</taxon>
        <taxon>Apoidea</taxon>
        <taxon>Anthophila</taxon>
        <taxon>Apidae</taxon>
        <taxon>Habropoda</taxon>
    </lineage>
</organism>
<dbReference type="SUPFAM" id="SSF48403">
    <property type="entry name" value="Ankyrin repeat"/>
    <property type="match status" value="3"/>
</dbReference>
<protein>
    <submittedName>
        <fullName evidence="14">Ankyrin-1</fullName>
    </submittedName>
</protein>
<dbReference type="InterPro" id="IPR002110">
    <property type="entry name" value="Ankyrin_rpt"/>
</dbReference>
<evidence type="ECO:0000256" key="8">
    <source>
        <dbReference type="ARBA" id="ARBA00023136"/>
    </source>
</evidence>
<accession>A0A0L7QY37</accession>
<evidence type="ECO:0000256" key="11">
    <source>
        <dbReference type="SAM" id="MobiDB-lite"/>
    </source>
</evidence>
<dbReference type="Pfam" id="PF00520">
    <property type="entry name" value="Ion_trans"/>
    <property type="match status" value="1"/>
</dbReference>
<evidence type="ECO:0000256" key="1">
    <source>
        <dbReference type="ARBA" id="ARBA00004141"/>
    </source>
</evidence>
<feature type="transmembrane region" description="Helical" evidence="12">
    <location>
        <begin position="1054"/>
        <end position="1072"/>
    </location>
</feature>
<feature type="repeat" description="ANK" evidence="10">
    <location>
        <begin position="785"/>
        <end position="817"/>
    </location>
</feature>
<feature type="transmembrane region" description="Helical" evidence="12">
    <location>
        <begin position="1107"/>
        <end position="1131"/>
    </location>
</feature>
<keyword evidence="5 12" id="KW-1133">Transmembrane helix</keyword>
<keyword evidence="15" id="KW-1185">Reference proteome</keyword>
<feature type="region of interest" description="Disordered" evidence="11">
    <location>
        <begin position="1464"/>
        <end position="1506"/>
    </location>
</feature>
<feature type="repeat" description="ANK" evidence="10">
    <location>
        <begin position="199"/>
        <end position="231"/>
    </location>
</feature>
<evidence type="ECO:0000256" key="3">
    <source>
        <dbReference type="ARBA" id="ARBA00022692"/>
    </source>
</evidence>
<evidence type="ECO:0000256" key="12">
    <source>
        <dbReference type="SAM" id="Phobius"/>
    </source>
</evidence>
<dbReference type="InterPro" id="IPR036770">
    <property type="entry name" value="Ankyrin_rpt-contain_sf"/>
</dbReference>
<evidence type="ECO:0000256" key="7">
    <source>
        <dbReference type="ARBA" id="ARBA00023065"/>
    </source>
</evidence>
<dbReference type="Pfam" id="PF00023">
    <property type="entry name" value="Ank"/>
    <property type="match status" value="2"/>
</dbReference>
<evidence type="ECO:0000256" key="5">
    <source>
        <dbReference type="ARBA" id="ARBA00022989"/>
    </source>
</evidence>
<keyword evidence="2" id="KW-0813">Transport</keyword>
<keyword evidence="8 12" id="KW-0472">Membrane</keyword>
<evidence type="ECO:0000259" key="13">
    <source>
        <dbReference type="Pfam" id="PF00520"/>
    </source>
</evidence>
<evidence type="ECO:0000256" key="10">
    <source>
        <dbReference type="PROSITE-ProRule" id="PRU00023"/>
    </source>
</evidence>
<feature type="domain" description="Ion transport" evidence="13">
    <location>
        <begin position="1108"/>
        <end position="1337"/>
    </location>
</feature>
<dbReference type="Proteomes" id="UP000053825">
    <property type="component" value="Unassembled WGS sequence"/>
</dbReference>
<dbReference type="EMBL" id="KQ414697">
    <property type="protein sequence ID" value="KOC63522.1"/>
    <property type="molecule type" value="Genomic_DNA"/>
</dbReference>
<feature type="repeat" description="ANK" evidence="10">
    <location>
        <begin position="751"/>
        <end position="783"/>
    </location>
</feature>
<feature type="repeat" description="ANK" evidence="10">
    <location>
        <begin position="557"/>
        <end position="579"/>
    </location>
</feature>
<dbReference type="Pfam" id="PF13637">
    <property type="entry name" value="Ank_4"/>
    <property type="match status" value="1"/>
</dbReference>
<keyword evidence="9" id="KW-0407">Ion channel</keyword>
<feature type="repeat" description="ANK" evidence="10">
    <location>
        <begin position="165"/>
        <end position="188"/>
    </location>
</feature>
<feature type="compositionally biased region" description="Basic and acidic residues" evidence="11">
    <location>
        <begin position="1467"/>
        <end position="1477"/>
    </location>
</feature>
<name>A0A0L7QY37_9HYME</name>
<evidence type="ECO:0000256" key="9">
    <source>
        <dbReference type="ARBA" id="ARBA00023303"/>
    </source>
</evidence>
<feature type="repeat" description="ANK" evidence="10">
    <location>
        <begin position="333"/>
        <end position="365"/>
    </location>
</feature>
<dbReference type="Gene3D" id="1.25.40.20">
    <property type="entry name" value="Ankyrin repeat-containing domain"/>
    <property type="match status" value="8"/>
</dbReference>
<feature type="repeat" description="ANK" evidence="10">
    <location>
        <begin position="99"/>
        <end position="131"/>
    </location>
</feature>
<dbReference type="PROSITE" id="PS50297">
    <property type="entry name" value="ANK_REP_REGION"/>
    <property type="match status" value="16"/>
</dbReference>
<evidence type="ECO:0000313" key="15">
    <source>
        <dbReference type="Proteomes" id="UP000053825"/>
    </source>
</evidence>
<evidence type="ECO:0000256" key="6">
    <source>
        <dbReference type="ARBA" id="ARBA00023043"/>
    </source>
</evidence>
<keyword evidence="4" id="KW-0677">Repeat</keyword>
<gene>
    <name evidence="14" type="ORF">WH47_03167</name>
</gene>
<feature type="repeat" description="ANK" evidence="10">
    <location>
        <begin position="524"/>
        <end position="556"/>
    </location>
</feature>
<evidence type="ECO:0000256" key="2">
    <source>
        <dbReference type="ARBA" id="ARBA00022448"/>
    </source>
</evidence>
<feature type="repeat" description="ANK" evidence="10">
    <location>
        <begin position="491"/>
        <end position="523"/>
    </location>
</feature>
<dbReference type="GO" id="GO:0034703">
    <property type="term" value="C:cation channel complex"/>
    <property type="evidence" value="ECO:0007669"/>
    <property type="project" value="UniProtKB-ARBA"/>
</dbReference>
<feature type="repeat" description="ANK" evidence="10">
    <location>
        <begin position="232"/>
        <end position="264"/>
    </location>
</feature>
<sequence length="1506" mass="165221">MYSREDVVKLLLSKRGVDPYATGGPRQQTAVHLVASRQTGTATSILRALLAAAGRDIRLKVDGRGKIPLLLAVEAGNQSMCRELLAQQAPDQLRATTPTGDSALHLAARRRDIDMVRILVDYGAVVDMQNGDGQTALHIASAEGDETLVKYFYGVRASASITDHQDRTPMHLAAENGHASIIELLADKFKASIFERTKDGSTLMHIASLNGHSECATMLFKKGVYLHMPNKRGARSIHTAAKYGHVGIISTLLQRGEKVDATTNDNYTALHIAVENAKPAVVETLLGYGAEVHVRGGKLRETPLHIAARVPDGDRCALMLLKSGAGPNLTTDDGQTPVHVAASHGNLATLLLLLEDGGDPMFKSKNGETPLHLACRGCKADVVRNLIQFVKERKGPDVATAYVNSLTNEGASALHYAAQIEPSEVVTPGDDRAVIRALLEGGADVSLQTKQAQESAFHHCALAGNNEVLSEMISGMTATEVQKALNRQSAVGWTPLLIAAHRGHMELVTTLLANHARVDVFDLEGRSALHLAAEHGYLQVCDALLANKAFINSKSRVGRTALHLAAMNGYSHLVKFLVQDHGAAIDVLTLRKQTPLHLAAGAGQLEVCKLLLELGASIDATDDQGQKPIHAAAMNNYAEVAQLFLQRHPSLVMACTKDGNTCAHIAAMQGSVRVIEELMKFDRQDTVRELLTHVPGTVKSDPPTGGSLVGELGSESGMTPLHLAAYSGNENVVRLLLNSAGVQVEAATTENGFNPLHLACFGGHITVVGLLLSRSAELLHSSDRYGKTGLHIAATHGHYQMVEVLLGQGAEINATDKNGWTPLHCAARAGYLDVVKLLVESGASPKSETNLGCAPIWFAASEGHNDVLKYLMEKEHDTYALMEDKRFVYNMMVCSKSNNNKPIEEFVLVSPAPVDTAAKLSNIYMKLSEKEKERAKDLIAAGKQCEAMATELLALAAGADSAGRILTSMDRRNVEFLDVLIENEQKEVIAHTVVQRYLQELWQGSLNWNAFRTILLFVAFLICPPVWVVFALPLGHKYNNVPIIKFMSYLTSHIYLMVFLLLVGIIPIYPVVRASLLPYWYEWCLLVMLSGLLLFELTNPSDKSGLGWIKLAVLLFGICGVAFHLMGFVIVHRPYWPTLLYLRNQLFALSFLLACVQILDFLSFHHLFGPWAIIIGNLMKDLARFLAVLAIFVFGFSMHFVALNQAFKNQSIQDARIEDKKKKGPFYDDLLANVTEWMMETPSTAPPRRYGRYKKPCCDDNSRDIKMNPVLAFEYLFFAVFGQTTHGELKVETNQPQWTSVLFKLAFGVYMLVSVVVLINLLIAMMSDTYQRIQAQSDIEWKYGLSKLIRNMHRTTTAPSPLNLLTTWIVYFIKVCKQHAAKRKRPSLVHMMGLQRAGRLSPRSKMGAKWLAKVKKGQVRPKDSVTLSVVHLSPLGSQLSFNSATRIESVVDWDSIRKKYLALTGNEPEKEAEKDEKNEDEENEDENGPTASNASTVPASTSTPPI</sequence>
<feature type="transmembrane region" description="Helical" evidence="12">
    <location>
        <begin position="1151"/>
        <end position="1175"/>
    </location>
</feature>
<keyword evidence="6 10" id="KW-0040">ANK repeat</keyword>
<dbReference type="PROSITE" id="PS50088">
    <property type="entry name" value="ANK_REPEAT"/>
    <property type="match status" value="18"/>
</dbReference>
<evidence type="ECO:0000256" key="4">
    <source>
        <dbReference type="ARBA" id="ARBA00022737"/>
    </source>
</evidence>
<keyword evidence="3 12" id="KW-0812">Transmembrane</keyword>
<dbReference type="PANTHER" id="PTHR24198:SF165">
    <property type="entry name" value="ANKYRIN REPEAT-CONTAINING PROTEIN-RELATED"/>
    <property type="match status" value="1"/>
</dbReference>
<feature type="transmembrane region" description="Helical" evidence="12">
    <location>
        <begin position="1182"/>
        <end position="1202"/>
    </location>
</feature>
<feature type="transmembrane region" description="Helical" evidence="12">
    <location>
        <begin position="1014"/>
        <end position="1034"/>
    </location>
</feature>
<feature type="repeat" description="ANK" evidence="10">
    <location>
        <begin position="265"/>
        <end position="297"/>
    </location>
</feature>
<feature type="repeat" description="ANK" evidence="10">
    <location>
        <begin position="591"/>
        <end position="623"/>
    </location>
</feature>
<feature type="repeat" description="ANK" evidence="10">
    <location>
        <begin position="132"/>
        <end position="164"/>
    </location>
</feature>
<dbReference type="OrthoDB" id="195446at2759"/>
<dbReference type="SMART" id="SM00248">
    <property type="entry name" value="ANK"/>
    <property type="match status" value="24"/>
</dbReference>
<feature type="repeat" description="ANK" evidence="10">
    <location>
        <begin position="299"/>
        <end position="332"/>
    </location>
</feature>
<feature type="repeat" description="ANK" evidence="10">
    <location>
        <begin position="716"/>
        <end position="738"/>
    </location>
</feature>
<comment type="subcellular location">
    <subcellularLocation>
        <location evidence="1">Membrane</location>
        <topology evidence="1">Multi-pass membrane protein</topology>
    </subcellularLocation>
</comment>
<feature type="repeat" description="ANK" evidence="10">
    <location>
        <begin position="366"/>
        <end position="388"/>
    </location>
</feature>